<reference evidence="11 12" key="1">
    <citation type="submission" date="2016-01" db="EMBL/GenBank/DDBJ databases">
        <title>Draft Genome Sequences of Seven Thermophilic Sporeformers Isolated from Foods.</title>
        <authorList>
            <person name="Berendsen E.M."/>
            <person name="Wells-Bennik M.H."/>
            <person name="Krawcyk A.O."/>
            <person name="De Jong A."/>
            <person name="Holsappel S."/>
            <person name="Eijlander R.T."/>
            <person name="Kuipers O.P."/>
        </authorList>
    </citation>
    <scope>NUCLEOTIDE SEQUENCE [LARGE SCALE GENOMIC DNA]</scope>
    <source>
        <strain evidence="11 12">B4119</strain>
    </source>
</reference>
<dbReference type="PATRIC" id="fig|81408.3.peg.4007"/>
<dbReference type="GO" id="GO:0003677">
    <property type="term" value="F:DNA binding"/>
    <property type="evidence" value="ECO:0007669"/>
    <property type="project" value="InterPro"/>
</dbReference>
<evidence type="ECO:0000313" key="12">
    <source>
        <dbReference type="Proteomes" id="UP000075455"/>
    </source>
</evidence>
<feature type="domain" description="DNA polymerase III delta N-terminal" evidence="9">
    <location>
        <begin position="87"/>
        <end position="209"/>
    </location>
</feature>
<evidence type="ECO:0000256" key="1">
    <source>
        <dbReference type="ARBA" id="ARBA00012417"/>
    </source>
</evidence>
<dbReference type="PANTHER" id="PTHR34388">
    <property type="entry name" value="DNA POLYMERASE III SUBUNIT DELTA"/>
    <property type="match status" value="1"/>
</dbReference>
<dbReference type="Pfam" id="PF06144">
    <property type="entry name" value="DNA_pol3_delta"/>
    <property type="match status" value="1"/>
</dbReference>
<evidence type="ECO:0000256" key="8">
    <source>
        <dbReference type="ARBA" id="ARBA00049244"/>
    </source>
</evidence>
<dbReference type="Proteomes" id="UP000075455">
    <property type="component" value="Unassembled WGS sequence"/>
</dbReference>
<evidence type="ECO:0000259" key="10">
    <source>
        <dbReference type="Pfam" id="PF21694"/>
    </source>
</evidence>
<dbReference type="Gene3D" id="1.10.8.60">
    <property type="match status" value="1"/>
</dbReference>
<comment type="catalytic activity">
    <reaction evidence="8">
        <text>DNA(n) + a 2'-deoxyribonucleoside 5'-triphosphate = DNA(n+1) + diphosphate</text>
        <dbReference type="Rhea" id="RHEA:22508"/>
        <dbReference type="Rhea" id="RHEA-COMP:17339"/>
        <dbReference type="Rhea" id="RHEA-COMP:17340"/>
        <dbReference type="ChEBI" id="CHEBI:33019"/>
        <dbReference type="ChEBI" id="CHEBI:61560"/>
        <dbReference type="ChEBI" id="CHEBI:173112"/>
        <dbReference type="EC" id="2.7.7.7"/>
    </reaction>
</comment>
<evidence type="ECO:0000313" key="11">
    <source>
        <dbReference type="EMBL" id="KYD12319.1"/>
    </source>
</evidence>
<dbReference type="GO" id="GO:0006261">
    <property type="term" value="P:DNA-templated DNA replication"/>
    <property type="evidence" value="ECO:0007669"/>
    <property type="project" value="TreeGrafter"/>
</dbReference>
<accession>A0A150LK01</accession>
<evidence type="ECO:0000259" key="9">
    <source>
        <dbReference type="Pfam" id="PF06144"/>
    </source>
</evidence>
<dbReference type="STRING" id="81408.B4119_2825"/>
<keyword evidence="6" id="KW-0239">DNA-directed DNA polymerase</keyword>
<comment type="caution">
    <text evidence="11">The sequence shown here is derived from an EMBL/GenBank/DDBJ whole genome shotgun (WGS) entry which is preliminary data.</text>
</comment>
<evidence type="ECO:0000256" key="6">
    <source>
        <dbReference type="ARBA" id="ARBA00022932"/>
    </source>
</evidence>
<evidence type="ECO:0000256" key="5">
    <source>
        <dbReference type="ARBA" id="ARBA00022705"/>
    </source>
</evidence>
<dbReference type="EMBL" id="LQYS01000062">
    <property type="protein sequence ID" value="KYD12319.1"/>
    <property type="molecule type" value="Genomic_DNA"/>
</dbReference>
<evidence type="ECO:0000256" key="7">
    <source>
        <dbReference type="ARBA" id="ARBA00034754"/>
    </source>
</evidence>
<dbReference type="Gene3D" id="3.40.50.300">
    <property type="entry name" value="P-loop containing nucleotide triphosphate hydrolases"/>
    <property type="match status" value="1"/>
</dbReference>
<dbReference type="NCBIfam" id="TIGR01128">
    <property type="entry name" value="holA"/>
    <property type="match status" value="1"/>
</dbReference>
<dbReference type="GO" id="GO:0009360">
    <property type="term" value="C:DNA polymerase III complex"/>
    <property type="evidence" value="ECO:0007669"/>
    <property type="project" value="InterPro"/>
</dbReference>
<dbReference type="SUPFAM" id="SSF52540">
    <property type="entry name" value="P-loop containing nucleoside triphosphate hydrolases"/>
    <property type="match status" value="1"/>
</dbReference>
<keyword evidence="4 11" id="KW-0548">Nucleotidyltransferase</keyword>
<name>A0A150LK01_9BACL</name>
<keyword evidence="3 11" id="KW-0808">Transferase</keyword>
<gene>
    <name evidence="11" type="ORF">B4119_2825</name>
</gene>
<dbReference type="SUPFAM" id="SSF48019">
    <property type="entry name" value="post-AAA+ oligomerization domain-like"/>
    <property type="match status" value="1"/>
</dbReference>
<dbReference type="Pfam" id="PF21694">
    <property type="entry name" value="DNA_pol3_delta_C"/>
    <property type="match status" value="1"/>
</dbReference>
<evidence type="ECO:0000256" key="2">
    <source>
        <dbReference type="ARBA" id="ARBA00017703"/>
    </source>
</evidence>
<feature type="domain" description="DNA polymerase III delta subunit-like C-terminal" evidence="10">
    <location>
        <begin position="284"/>
        <end position="403"/>
    </location>
</feature>
<dbReference type="InterPro" id="IPR027417">
    <property type="entry name" value="P-loop_NTPase"/>
</dbReference>
<dbReference type="eggNOG" id="COG1466">
    <property type="taxonomic scope" value="Bacteria"/>
</dbReference>
<dbReference type="InterPro" id="IPR048466">
    <property type="entry name" value="DNA_pol3_delta-like_C"/>
</dbReference>
<dbReference type="Gene3D" id="1.20.272.10">
    <property type="match status" value="1"/>
</dbReference>
<organism evidence="11 12">
    <name type="scientific">Saccharococcus caldoxylosilyticus</name>
    <dbReference type="NCBI Taxonomy" id="81408"/>
    <lineage>
        <taxon>Bacteria</taxon>
        <taxon>Bacillati</taxon>
        <taxon>Bacillota</taxon>
        <taxon>Bacilli</taxon>
        <taxon>Bacillales</taxon>
        <taxon>Anoxybacillaceae</taxon>
        <taxon>Saccharococcus</taxon>
    </lineage>
</organism>
<keyword evidence="5" id="KW-0235">DNA replication</keyword>
<comment type="similarity">
    <text evidence="7">Belongs to the DNA polymerase HolA subunit family.</text>
</comment>
<dbReference type="EC" id="2.7.7.7" evidence="1"/>
<dbReference type="InterPro" id="IPR010372">
    <property type="entry name" value="DNA_pol3_delta_N"/>
</dbReference>
<evidence type="ECO:0000256" key="3">
    <source>
        <dbReference type="ARBA" id="ARBA00022679"/>
    </source>
</evidence>
<dbReference type="PANTHER" id="PTHR34388:SF1">
    <property type="entry name" value="DNA POLYMERASE III SUBUNIT DELTA"/>
    <property type="match status" value="1"/>
</dbReference>
<proteinExistence type="inferred from homology"/>
<dbReference type="InterPro" id="IPR008921">
    <property type="entry name" value="DNA_pol3_clamp-load_cplx_C"/>
</dbReference>
<dbReference type="InterPro" id="IPR005790">
    <property type="entry name" value="DNA_polIII_delta"/>
</dbReference>
<dbReference type="GO" id="GO:0003887">
    <property type="term" value="F:DNA-directed DNA polymerase activity"/>
    <property type="evidence" value="ECO:0007669"/>
    <property type="project" value="UniProtKB-KW"/>
</dbReference>
<evidence type="ECO:0000256" key="4">
    <source>
        <dbReference type="ARBA" id="ARBA00022695"/>
    </source>
</evidence>
<protein>
    <recommendedName>
        <fullName evidence="2">DNA polymerase III subunit delta</fullName>
        <ecNumber evidence="1">2.7.7.7</ecNumber>
    </recommendedName>
</protein>
<sequence>MLTTVDTNTFLRPGKYKNNPLTNKVLGLICQRLYKGEPVFPLTGSLVKIRKTLYLFNREKLLTEMEKRNMVVDFWGKIKKGRLSPLYLLYGTESFLLTETYELLLRTALAEEEREWNASVYDCEETPVQTALEDAETFPFFGEKRVILIKNPYFFTAEKEKEVEHDLKKLESYILSPSSFSIVIFAGPYEKLDERKKITKLIKEHAEVLVAAPLAEKELRAWIAERVKQDNVTIEENAIDTLLKLAGTNLTTLANELDKLALFVGSGGTIQQETVEMLVSRTLEQNVFVLVEKVTKRQIAEALQVFYDLLENNEEPLKILALLASQFRLLYQVKWLMSRGYGQQQIASILKVHPFRVKLAMGQAALFSEQELAAAVRQIAEADYEMKSGAMDRQLVMELLLMRWNEGMSTKAE</sequence>
<dbReference type="AlphaFoldDB" id="A0A150LK01"/>